<evidence type="ECO:0008006" key="3">
    <source>
        <dbReference type="Google" id="ProtNLM"/>
    </source>
</evidence>
<reference evidence="1" key="1">
    <citation type="submission" date="2023-07" db="EMBL/GenBank/DDBJ databases">
        <title>draft genome sequence of fig (Ficus carica).</title>
        <authorList>
            <person name="Takahashi T."/>
            <person name="Nishimura K."/>
        </authorList>
    </citation>
    <scope>NUCLEOTIDE SEQUENCE</scope>
</reference>
<dbReference type="AlphaFoldDB" id="A0AA87ZA57"/>
<gene>
    <name evidence="1" type="ORF">TIFTF001_003696</name>
</gene>
<sequence length="137" mass="15810">MFDNTRFVTTSVTALRIAFNRADIEEQWFVNKGFVALLCTDPSGFLFELGDMKTARKVFDEMPERTVVSWKSMIIRGEAVGVNWSFWNSKSTVVKIIAGLLSLEKDMMQNYTWTNWITSTWCMIMPVELEGKSLNDF</sequence>
<comment type="caution">
    <text evidence="1">The sequence shown here is derived from an EMBL/GenBank/DDBJ whole genome shotgun (WGS) entry which is preliminary data.</text>
</comment>
<dbReference type="EMBL" id="BTGU01000003">
    <property type="protein sequence ID" value="GMN32493.1"/>
    <property type="molecule type" value="Genomic_DNA"/>
</dbReference>
<dbReference type="Proteomes" id="UP001187192">
    <property type="component" value="Unassembled WGS sequence"/>
</dbReference>
<accession>A0AA87ZA57</accession>
<evidence type="ECO:0000313" key="1">
    <source>
        <dbReference type="EMBL" id="GMN32493.1"/>
    </source>
</evidence>
<proteinExistence type="predicted"/>
<name>A0AA87ZA57_FICCA</name>
<protein>
    <recommendedName>
        <fullName evidence="3">Pentatricopeptide repeat-containing protein</fullName>
    </recommendedName>
</protein>
<dbReference type="Gramene" id="FCD_00006768-RA">
    <property type="protein sequence ID" value="FCD_00006768-RA:cds"/>
    <property type="gene ID" value="FCD_00006768"/>
</dbReference>
<organism evidence="1 2">
    <name type="scientific">Ficus carica</name>
    <name type="common">Common fig</name>
    <dbReference type="NCBI Taxonomy" id="3494"/>
    <lineage>
        <taxon>Eukaryota</taxon>
        <taxon>Viridiplantae</taxon>
        <taxon>Streptophyta</taxon>
        <taxon>Embryophyta</taxon>
        <taxon>Tracheophyta</taxon>
        <taxon>Spermatophyta</taxon>
        <taxon>Magnoliopsida</taxon>
        <taxon>eudicotyledons</taxon>
        <taxon>Gunneridae</taxon>
        <taxon>Pentapetalae</taxon>
        <taxon>rosids</taxon>
        <taxon>fabids</taxon>
        <taxon>Rosales</taxon>
        <taxon>Moraceae</taxon>
        <taxon>Ficeae</taxon>
        <taxon>Ficus</taxon>
    </lineage>
</organism>
<evidence type="ECO:0000313" key="2">
    <source>
        <dbReference type="Proteomes" id="UP001187192"/>
    </source>
</evidence>
<keyword evidence="2" id="KW-1185">Reference proteome</keyword>